<dbReference type="EMBL" id="PSQE01000008">
    <property type="protein sequence ID" value="RHN41347.1"/>
    <property type="molecule type" value="Genomic_DNA"/>
</dbReference>
<organism evidence="3 4">
    <name type="scientific">Medicago truncatula</name>
    <name type="common">Barrel medic</name>
    <name type="synonym">Medicago tribuloides</name>
    <dbReference type="NCBI Taxonomy" id="3880"/>
    <lineage>
        <taxon>Eukaryota</taxon>
        <taxon>Viridiplantae</taxon>
        <taxon>Streptophyta</taxon>
        <taxon>Embryophyta</taxon>
        <taxon>Tracheophyta</taxon>
        <taxon>Spermatophyta</taxon>
        <taxon>Magnoliopsida</taxon>
        <taxon>eudicotyledons</taxon>
        <taxon>Gunneridae</taxon>
        <taxon>Pentapetalae</taxon>
        <taxon>rosids</taxon>
        <taxon>fabids</taxon>
        <taxon>Fabales</taxon>
        <taxon>Fabaceae</taxon>
        <taxon>Papilionoideae</taxon>
        <taxon>50 kb inversion clade</taxon>
        <taxon>NPAAA clade</taxon>
        <taxon>Hologalegina</taxon>
        <taxon>IRL clade</taxon>
        <taxon>Trifolieae</taxon>
        <taxon>Medicago</taxon>
    </lineage>
</organism>
<comment type="caution">
    <text evidence="3">The sequence shown here is derived from an EMBL/GenBank/DDBJ whole genome shotgun (WGS) entry which is preliminary data.</text>
</comment>
<dbReference type="Proteomes" id="UP000265566">
    <property type="component" value="Chromosome 8"/>
</dbReference>
<dbReference type="Gramene" id="rna47658">
    <property type="protein sequence ID" value="RHN41347.1"/>
    <property type="gene ID" value="gene47658"/>
</dbReference>
<feature type="chain" id="PRO_5017433949" evidence="1">
    <location>
        <begin position="25"/>
        <end position="59"/>
    </location>
</feature>
<dbReference type="GO" id="GO:0046872">
    <property type="term" value="F:metal ion binding"/>
    <property type="evidence" value="ECO:0007669"/>
    <property type="project" value="InterPro"/>
</dbReference>
<evidence type="ECO:0000313" key="3">
    <source>
        <dbReference type="EMBL" id="RHN41347.1"/>
    </source>
</evidence>
<keyword evidence="1" id="KW-0732">Signal</keyword>
<dbReference type="AlphaFoldDB" id="A0A396GRM8"/>
<protein>
    <submittedName>
        <fullName evidence="3">Putative Late nodulin</fullName>
    </submittedName>
</protein>
<feature type="domain" description="Late nodulin" evidence="2">
    <location>
        <begin position="1"/>
        <end position="50"/>
    </location>
</feature>
<evidence type="ECO:0000256" key="1">
    <source>
        <dbReference type="SAM" id="SignalP"/>
    </source>
</evidence>
<feature type="signal peptide" evidence="1">
    <location>
        <begin position="1"/>
        <end position="24"/>
    </location>
</feature>
<gene>
    <name evidence="3" type="ORF">MtrunA17_Chr8g0365121</name>
</gene>
<dbReference type="Pfam" id="PF07127">
    <property type="entry name" value="Nodulin_late"/>
    <property type="match status" value="1"/>
</dbReference>
<evidence type="ECO:0000313" key="4">
    <source>
        <dbReference type="Proteomes" id="UP000265566"/>
    </source>
</evidence>
<evidence type="ECO:0000259" key="2">
    <source>
        <dbReference type="Pfam" id="PF07127"/>
    </source>
</evidence>
<accession>A0A396GRM8</accession>
<dbReference type="InterPro" id="IPR009810">
    <property type="entry name" value="Nodulin_late_dom"/>
</dbReference>
<sequence length="59" mass="7018">MYLVHMFFYAFIIFLSAPLPSVRSDFPCKTKADCLQHIYYIVECIFGFCQYFKPLKHSV</sequence>
<reference evidence="4" key="1">
    <citation type="journal article" date="2018" name="Nat. Plants">
        <title>Whole-genome landscape of Medicago truncatula symbiotic genes.</title>
        <authorList>
            <person name="Pecrix Y."/>
            <person name="Staton S.E."/>
            <person name="Sallet E."/>
            <person name="Lelandais-Briere C."/>
            <person name="Moreau S."/>
            <person name="Carrere S."/>
            <person name="Blein T."/>
            <person name="Jardinaud M.F."/>
            <person name="Latrasse D."/>
            <person name="Zouine M."/>
            <person name="Zahm M."/>
            <person name="Kreplak J."/>
            <person name="Mayjonade B."/>
            <person name="Satge C."/>
            <person name="Perez M."/>
            <person name="Cauet S."/>
            <person name="Marande W."/>
            <person name="Chantry-Darmon C."/>
            <person name="Lopez-Roques C."/>
            <person name="Bouchez O."/>
            <person name="Berard A."/>
            <person name="Debelle F."/>
            <person name="Munos S."/>
            <person name="Bendahmane A."/>
            <person name="Berges H."/>
            <person name="Niebel A."/>
            <person name="Buitink J."/>
            <person name="Frugier F."/>
            <person name="Benhamed M."/>
            <person name="Crespi M."/>
            <person name="Gouzy J."/>
            <person name="Gamas P."/>
        </authorList>
    </citation>
    <scope>NUCLEOTIDE SEQUENCE [LARGE SCALE GENOMIC DNA]</scope>
    <source>
        <strain evidence="4">cv. Jemalong A17</strain>
    </source>
</reference>
<proteinExistence type="predicted"/>
<name>A0A396GRM8_MEDTR</name>